<reference evidence="1" key="1">
    <citation type="submission" date="2014-11" db="EMBL/GenBank/DDBJ databases">
        <authorList>
            <person name="Amaro Gonzalez C."/>
        </authorList>
    </citation>
    <scope>NUCLEOTIDE SEQUENCE</scope>
</reference>
<sequence>MSVYQSKTSQQGATIHYPQSKMYYQTSIEQDCSLSAISKMDSGMWNWWKSPAFSPHSPHPGAGCQWESVQPHEIFQRKDTI</sequence>
<evidence type="ECO:0000313" key="1">
    <source>
        <dbReference type="EMBL" id="JAH73149.1"/>
    </source>
</evidence>
<protein>
    <submittedName>
        <fullName evidence="1">Uncharacterized protein</fullName>
    </submittedName>
</protein>
<dbReference type="AlphaFoldDB" id="A0A0E9V4U4"/>
<dbReference type="EMBL" id="GBXM01035428">
    <property type="protein sequence ID" value="JAH73149.1"/>
    <property type="molecule type" value="Transcribed_RNA"/>
</dbReference>
<organism evidence="1">
    <name type="scientific">Anguilla anguilla</name>
    <name type="common">European freshwater eel</name>
    <name type="synonym">Muraena anguilla</name>
    <dbReference type="NCBI Taxonomy" id="7936"/>
    <lineage>
        <taxon>Eukaryota</taxon>
        <taxon>Metazoa</taxon>
        <taxon>Chordata</taxon>
        <taxon>Craniata</taxon>
        <taxon>Vertebrata</taxon>
        <taxon>Euteleostomi</taxon>
        <taxon>Actinopterygii</taxon>
        <taxon>Neopterygii</taxon>
        <taxon>Teleostei</taxon>
        <taxon>Anguilliformes</taxon>
        <taxon>Anguillidae</taxon>
        <taxon>Anguilla</taxon>
    </lineage>
</organism>
<reference evidence="1" key="2">
    <citation type="journal article" date="2015" name="Fish Shellfish Immunol.">
        <title>Early steps in the European eel (Anguilla anguilla)-Vibrio vulnificus interaction in the gills: Role of the RtxA13 toxin.</title>
        <authorList>
            <person name="Callol A."/>
            <person name="Pajuelo D."/>
            <person name="Ebbesson L."/>
            <person name="Teles M."/>
            <person name="MacKenzie S."/>
            <person name="Amaro C."/>
        </authorList>
    </citation>
    <scope>NUCLEOTIDE SEQUENCE</scope>
</reference>
<proteinExistence type="predicted"/>
<name>A0A0E9V4U4_ANGAN</name>
<accession>A0A0E9V4U4</accession>